<keyword evidence="1" id="KW-0812">Transmembrane</keyword>
<protein>
    <submittedName>
        <fullName evidence="3">DMT family transporter</fullName>
    </submittedName>
</protein>
<feature type="transmembrane region" description="Helical" evidence="1">
    <location>
        <begin position="12"/>
        <end position="33"/>
    </location>
</feature>
<gene>
    <name evidence="3" type="ORF">AB0T83_14260</name>
</gene>
<feature type="transmembrane region" description="Helical" evidence="1">
    <location>
        <begin position="264"/>
        <end position="282"/>
    </location>
</feature>
<feature type="transmembrane region" description="Helical" evidence="1">
    <location>
        <begin position="238"/>
        <end position="258"/>
    </location>
</feature>
<evidence type="ECO:0000313" key="4">
    <source>
        <dbReference type="Proteomes" id="UP001553161"/>
    </source>
</evidence>
<evidence type="ECO:0000313" key="3">
    <source>
        <dbReference type="EMBL" id="MEV8467938.1"/>
    </source>
</evidence>
<keyword evidence="1" id="KW-1133">Transmembrane helix</keyword>
<dbReference type="RefSeq" id="WP_366193849.1">
    <property type="nucleotide sequence ID" value="NZ_JBFBVU010000019.1"/>
</dbReference>
<dbReference type="SUPFAM" id="SSF103481">
    <property type="entry name" value="Multidrug resistance efflux transporter EmrE"/>
    <property type="match status" value="2"/>
</dbReference>
<feature type="domain" description="EamA" evidence="2">
    <location>
        <begin position="11"/>
        <end position="142"/>
    </location>
</feature>
<feature type="transmembrane region" description="Helical" evidence="1">
    <location>
        <begin position="101"/>
        <end position="120"/>
    </location>
</feature>
<dbReference type="PANTHER" id="PTHR22911">
    <property type="entry name" value="ACYL-MALONYL CONDENSING ENZYME-RELATED"/>
    <property type="match status" value="1"/>
</dbReference>
<accession>A0ABV3LBY5</accession>
<dbReference type="PANTHER" id="PTHR22911:SF135">
    <property type="entry name" value="BLR4310 PROTEIN"/>
    <property type="match status" value="1"/>
</dbReference>
<evidence type="ECO:0000259" key="2">
    <source>
        <dbReference type="Pfam" id="PF00892"/>
    </source>
</evidence>
<feature type="transmembrane region" description="Helical" evidence="1">
    <location>
        <begin position="127"/>
        <end position="145"/>
    </location>
</feature>
<dbReference type="EMBL" id="JBFBVU010000019">
    <property type="protein sequence ID" value="MEV8467938.1"/>
    <property type="molecule type" value="Genomic_DNA"/>
</dbReference>
<feature type="transmembrane region" description="Helical" evidence="1">
    <location>
        <begin position="182"/>
        <end position="202"/>
    </location>
</feature>
<feature type="transmembrane region" description="Helical" evidence="1">
    <location>
        <begin position="39"/>
        <end position="58"/>
    </location>
</feature>
<dbReference type="InterPro" id="IPR000620">
    <property type="entry name" value="EamA_dom"/>
</dbReference>
<comment type="caution">
    <text evidence="3">The sequence shown here is derived from an EMBL/GenBank/DDBJ whole genome shotgun (WGS) entry which is preliminary data.</text>
</comment>
<name>A0ABV3LBY5_9RHOB</name>
<feature type="transmembrane region" description="Helical" evidence="1">
    <location>
        <begin position="208"/>
        <end position="231"/>
    </location>
</feature>
<keyword evidence="1" id="KW-0472">Membrane</keyword>
<sequence length="322" mass="34243">MLRSLSANAQGAVIALAAFAVFSVHDVLVKLLGGTYAPVQVLFFTVLFSFPLFTLVLIQKQRSGSLRPHRPLWTGLRTVSVAITGLSAFTAFSLLPLTQVYAILFAMPLLITLMSIPMLGERVGIHRGAAVLVGLCGVLIVLRPGAEPLSLGHFAALMAALCGSFASVIVRKIGHEERSAVLLLYPLLTNLVVMGLALPFYYTPMPVADLGVLAAIAALSLTGTGLMILAYRTGEAAVVAPMQYSQIVLATLFGWALFSETPDLGTIIGASIVIASGAYVVWRESGVRDDGNQPVLRTRSRVETGAAPRVSALMNDRRNPED</sequence>
<dbReference type="InterPro" id="IPR037185">
    <property type="entry name" value="EmrE-like"/>
</dbReference>
<feature type="transmembrane region" description="Helical" evidence="1">
    <location>
        <begin position="151"/>
        <end position="170"/>
    </location>
</feature>
<keyword evidence="4" id="KW-1185">Reference proteome</keyword>
<feature type="transmembrane region" description="Helical" evidence="1">
    <location>
        <begin position="78"/>
        <end position="95"/>
    </location>
</feature>
<evidence type="ECO:0000256" key="1">
    <source>
        <dbReference type="SAM" id="Phobius"/>
    </source>
</evidence>
<dbReference type="Pfam" id="PF00892">
    <property type="entry name" value="EamA"/>
    <property type="match status" value="2"/>
</dbReference>
<organism evidence="3 4">
    <name type="scientific">Meridianimarinicoccus marinus</name>
    <dbReference type="NCBI Taxonomy" id="3231483"/>
    <lineage>
        <taxon>Bacteria</taxon>
        <taxon>Pseudomonadati</taxon>
        <taxon>Pseudomonadota</taxon>
        <taxon>Alphaproteobacteria</taxon>
        <taxon>Rhodobacterales</taxon>
        <taxon>Paracoccaceae</taxon>
        <taxon>Meridianimarinicoccus</taxon>
    </lineage>
</organism>
<reference evidence="3 4" key="1">
    <citation type="submission" date="2024-07" db="EMBL/GenBank/DDBJ databases">
        <authorList>
            <person name="Kang M."/>
        </authorList>
    </citation>
    <scope>NUCLEOTIDE SEQUENCE [LARGE SCALE GENOMIC DNA]</scope>
    <source>
        <strain evidence="3 4">DFM31</strain>
    </source>
</reference>
<feature type="domain" description="EamA" evidence="2">
    <location>
        <begin position="151"/>
        <end position="276"/>
    </location>
</feature>
<proteinExistence type="predicted"/>
<dbReference type="Proteomes" id="UP001553161">
    <property type="component" value="Unassembled WGS sequence"/>
</dbReference>